<reference evidence="1" key="1">
    <citation type="journal article" date="2012" name="Nat. Biotechnol.">
        <title>Reference genome sequence of the model plant Setaria.</title>
        <authorList>
            <person name="Bennetzen J.L."/>
            <person name="Schmutz J."/>
            <person name="Wang H."/>
            <person name="Percifield R."/>
            <person name="Hawkins J."/>
            <person name="Pontaroli A.C."/>
            <person name="Estep M."/>
            <person name="Feng L."/>
            <person name="Vaughn J.N."/>
            <person name="Grimwood J."/>
            <person name="Jenkins J."/>
            <person name="Barry K."/>
            <person name="Lindquist E."/>
            <person name="Hellsten U."/>
            <person name="Deshpande S."/>
            <person name="Wang X."/>
            <person name="Wu X."/>
            <person name="Mitros T."/>
            <person name="Triplett J."/>
            <person name="Yang X."/>
            <person name="Ye C.Y."/>
            <person name="Mauro-Herrera M."/>
            <person name="Wang L."/>
            <person name="Li P."/>
            <person name="Sharma M."/>
            <person name="Sharma R."/>
            <person name="Ronald P.C."/>
            <person name="Panaud O."/>
            <person name="Kellogg E.A."/>
            <person name="Brutnell T.P."/>
            <person name="Doust A.N."/>
            <person name="Tuskan G.A."/>
            <person name="Rokhsar D."/>
            <person name="Devos K.M."/>
        </authorList>
    </citation>
    <scope>NUCLEOTIDE SEQUENCE [LARGE SCALE GENOMIC DNA]</scope>
    <source>
        <strain evidence="1">Yugu1</strain>
    </source>
</reference>
<organism evidence="1">
    <name type="scientific">Setaria italica</name>
    <name type="common">Foxtail millet</name>
    <name type="synonym">Panicum italicum</name>
    <dbReference type="NCBI Taxonomy" id="4555"/>
    <lineage>
        <taxon>Eukaryota</taxon>
        <taxon>Viridiplantae</taxon>
        <taxon>Streptophyta</taxon>
        <taxon>Embryophyta</taxon>
        <taxon>Tracheophyta</taxon>
        <taxon>Spermatophyta</taxon>
        <taxon>Magnoliopsida</taxon>
        <taxon>Liliopsida</taxon>
        <taxon>Poales</taxon>
        <taxon>Poaceae</taxon>
        <taxon>PACMAD clade</taxon>
        <taxon>Panicoideae</taxon>
        <taxon>Panicodae</taxon>
        <taxon>Paniceae</taxon>
        <taxon>Cenchrinae</taxon>
        <taxon>Setaria</taxon>
    </lineage>
</organism>
<evidence type="ECO:0000313" key="1">
    <source>
        <dbReference type="EMBL" id="RCV30508.1"/>
    </source>
</evidence>
<gene>
    <name evidence="1" type="ORF">SETIT_6G100800v2</name>
</gene>
<dbReference type="EMBL" id="CM003533">
    <property type="protein sequence ID" value="RCV30508.1"/>
    <property type="molecule type" value="Genomic_DNA"/>
</dbReference>
<protein>
    <submittedName>
        <fullName evidence="1">Uncharacterized protein</fullName>
    </submittedName>
</protein>
<name>A0A368RKB4_SETIT</name>
<reference evidence="1" key="2">
    <citation type="submission" date="2015-07" db="EMBL/GenBank/DDBJ databases">
        <authorList>
            <person name="Noorani M."/>
        </authorList>
    </citation>
    <scope>NUCLEOTIDE SEQUENCE</scope>
    <source>
        <strain evidence="1">Yugu1</strain>
    </source>
</reference>
<proteinExistence type="predicted"/>
<accession>A0A368RKB4</accession>
<dbReference type="AlphaFoldDB" id="A0A368RKB4"/>
<sequence>MVSLSLSSRCSVSPLHGWRRANGVVGTRRWGRSRAGMGVVEWMMSCAVQVLLWGGEGDAGGEGGRREKG</sequence>